<keyword evidence="7" id="KW-1185">Reference proteome</keyword>
<organism evidence="6 7">
    <name type="scientific">Araneus ventricosus</name>
    <name type="common">Orbweaver spider</name>
    <name type="synonym">Epeira ventricosa</name>
    <dbReference type="NCBI Taxonomy" id="182803"/>
    <lineage>
        <taxon>Eukaryota</taxon>
        <taxon>Metazoa</taxon>
        <taxon>Ecdysozoa</taxon>
        <taxon>Arthropoda</taxon>
        <taxon>Chelicerata</taxon>
        <taxon>Arachnida</taxon>
        <taxon>Araneae</taxon>
        <taxon>Araneomorphae</taxon>
        <taxon>Entelegynae</taxon>
        <taxon>Araneoidea</taxon>
        <taxon>Araneidae</taxon>
        <taxon>Araneus</taxon>
    </lineage>
</organism>
<dbReference type="EMBL" id="BGPR01000005">
    <property type="protein sequence ID" value="GBL74548.1"/>
    <property type="molecule type" value="Genomic_DNA"/>
</dbReference>
<reference evidence="6 7" key="1">
    <citation type="journal article" date="2019" name="Sci. Rep.">
        <title>Orb-weaving spider Araneus ventricosus genome elucidates the spidroin gene catalogue.</title>
        <authorList>
            <person name="Kono N."/>
            <person name="Nakamura H."/>
            <person name="Ohtoshi R."/>
            <person name="Moran D.A.P."/>
            <person name="Shinohara A."/>
            <person name="Yoshida Y."/>
            <person name="Fujiwara M."/>
            <person name="Mori M."/>
            <person name="Tomita M."/>
            <person name="Arakawa K."/>
        </authorList>
    </citation>
    <scope>NUCLEOTIDE SEQUENCE [LARGE SCALE GENOMIC DNA]</scope>
</reference>
<dbReference type="InterPro" id="IPR052110">
    <property type="entry name" value="MCFD2-like"/>
</dbReference>
<proteinExistence type="predicted"/>
<feature type="signal peptide" evidence="4">
    <location>
        <begin position="1"/>
        <end position="21"/>
    </location>
</feature>
<dbReference type="Pfam" id="PF13499">
    <property type="entry name" value="EF-hand_7"/>
    <property type="match status" value="1"/>
</dbReference>
<feature type="domain" description="EF-hand" evidence="5">
    <location>
        <begin position="61"/>
        <end position="141"/>
    </location>
</feature>
<protein>
    <recommendedName>
        <fullName evidence="5">EF-hand domain-containing protein</fullName>
    </recommendedName>
</protein>
<dbReference type="Gene3D" id="1.10.238.10">
    <property type="entry name" value="EF-hand"/>
    <property type="match status" value="1"/>
</dbReference>
<dbReference type="InterPro" id="IPR018247">
    <property type="entry name" value="EF_Hand_1_Ca_BS"/>
</dbReference>
<dbReference type="PROSITE" id="PS00018">
    <property type="entry name" value="EF_HAND_1"/>
    <property type="match status" value="2"/>
</dbReference>
<gene>
    <name evidence="6" type="ORF">AVEN_235471_1</name>
</gene>
<comment type="caution">
    <text evidence="6">The sequence shown here is derived from an EMBL/GenBank/DDBJ whole genome shotgun (WGS) entry which is preliminary data.</text>
</comment>
<sequence length="159" mass="18519">MRYNLAFKILVVLFIVDSCKAFHIPHEPHLLTSNSPLDERHHIHHHINAVSEQDIHQMTKDELEFLYFKMYDSDNNDKLDGCEIMQSLFHWHIEGQDGVHANISTGTIRIFRSEELIILVDPILESRDKNMDGFISFSEYVLAEVSRVEQRNSENGQSV</sequence>
<evidence type="ECO:0000256" key="2">
    <source>
        <dbReference type="ARBA" id="ARBA00022737"/>
    </source>
</evidence>
<feature type="chain" id="PRO_5021261738" description="EF-hand domain-containing protein" evidence="4">
    <location>
        <begin position="22"/>
        <end position="159"/>
    </location>
</feature>
<dbReference type="Proteomes" id="UP000499080">
    <property type="component" value="Unassembled WGS sequence"/>
</dbReference>
<keyword evidence="3" id="KW-0106">Calcium</keyword>
<dbReference type="InterPro" id="IPR011992">
    <property type="entry name" value="EF-hand-dom_pair"/>
</dbReference>
<keyword evidence="1 4" id="KW-0732">Signal</keyword>
<evidence type="ECO:0000313" key="7">
    <source>
        <dbReference type="Proteomes" id="UP000499080"/>
    </source>
</evidence>
<name>A0A4Y2A438_ARAVE</name>
<dbReference type="PANTHER" id="PTHR23104:SF17">
    <property type="entry name" value="EF-HAND DOMAIN-CONTAINING PROTEIN"/>
    <property type="match status" value="1"/>
</dbReference>
<evidence type="ECO:0000256" key="1">
    <source>
        <dbReference type="ARBA" id="ARBA00022729"/>
    </source>
</evidence>
<dbReference type="SUPFAM" id="SSF47473">
    <property type="entry name" value="EF-hand"/>
    <property type="match status" value="1"/>
</dbReference>
<keyword evidence="2" id="KW-0677">Repeat</keyword>
<dbReference type="InterPro" id="IPR002048">
    <property type="entry name" value="EF_hand_dom"/>
</dbReference>
<accession>A0A4Y2A438</accession>
<dbReference type="OrthoDB" id="289247at2759"/>
<dbReference type="AlphaFoldDB" id="A0A4Y2A438"/>
<evidence type="ECO:0000313" key="6">
    <source>
        <dbReference type="EMBL" id="GBL74548.1"/>
    </source>
</evidence>
<evidence type="ECO:0000256" key="3">
    <source>
        <dbReference type="ARBA" id="ARBA00022837"/>
    </source>
</evidence>
<dbReference type="GO" id="GO:0005509">
    <property type="term" value="F:calcium ion binding"/>
    <property type="evidence" value="ECO:0007669"/>
    <property type="project" value="InterPro"/>
</dbReference>
<evidence type="ECO:0000259" key="5">
    <source>
        <dbReference type="Pfam" id="PF13499"/>
    </source>
</evidence>
<evidence type="ECO:0000256" key="4">
    <source>
        <dbReference type="SAM" id="SignalP"/>
    </source>
</evidence>
<dbReference type="PANTHER" id="PTHR23104">
    <property type="entry name" value="MULTIPLE COAGULATION FACTOR DEFICIENCY PROTEIN 2 NEURAL STEM CELL DERIVED NEURONAL SURVIVAL PROTEIN"/>
    <property type="match status" value="1"/>
</dbReference>